<protein>
    <recommendedName>
        <fullName evidence="1">non-specific serine/threonine protein kinase</fullName>
        <ecNumber evidence="1">2.7.11.1</ecNumber>
    </recommendedName>
</protein>
<keyword evidence="6 9" id="KW-0067">ATP-binding</keyword>
<dbReference type="Proteomes" id="UP000266673">
    <property type="component" value="Unassembled WGS sequence"/>
</dbReference>
<dbReference type="InterPro" id="IPR051420">
    <property type="entry name" value="Ser_Thr_Kinases_DiverseReg"/>
</dbReference>
<evidence type="ECO:0000256" key="1">
    <source>
        <dbReference type="ARBA" id="ARBA00012513"/>
    </source>
</evidence>
<dbReference type="PROSITE" id="PS00107">
    <property type="entry name" value="PROTEIN_KINASE_ATP"/>
    <property type="match status" value="1"/>
</dbReference>
<dbReference type="InterPro" id="IPR017441">
    <property type="entry name" value="Protein_kinase_ATP_BS"/>
</dbReference>
<dbReference type="InterPro" id="IPR011009">
    <property type="entry name" value="Kinase-like_dom_sf"/>
</dbReference>
<keyword evidence="5 11" id="KW-0418">Kinase</keyword>
<keyword evidence="3" id="KW-0808">Transferase</keyword>
<dbReference type="Gene3D" id="1.25.40.10">
    <property type="entry name" value="Tetratricopeptide repeat domain"/>
    <property type="match status" value="1"/>
</dbReference>
<evidence type="ECO:0000256" key="3">
    <source>
        <dbReference type="ARBA" id="ARBA00022679"/>
    </source>
</evidence>
<evidence type="ECO:0000259" key="10">
    <source>
        <dbReference type="PROSITE" id="PS50011"/>
    </source>
</evidence>
<dbReference type="PROSITE" id="PS50011">
    <property type="entry name" value="PROTEIN_KINASE_DOM"/>
    <property type="match status" value="1"/>
</dbReference>
<evidence type="ECO:0000256" key="5">
    <source>
        <dbReference type="ARBA" id="ARBA00022777"/>
    </source>
</evidence>
<evidence type="ECO:0000256" key="2">
    <source>
        <dbReference type="ARBA" id="ARBA00022527"/>
    </source>
</evidence>
<dbReference type="EC" id="2.7.11.1" evidence="1"/>
<evidence type="ECO:0000313" key="12">
    <source>
        <dbReference type="Proteomes" id="UP000266673"/>
    </source>
</evidence>
<comment type="caution">
    <text evidence="11">The sequence shown here is derived from an EMBL/GenBank/DDBJ whole genome shotgun (WGS) entry which is preliminary data.</text>
</comment>
<comment type="catalytic activity">
    <reaction evidence="7">
        <text>L-threonyl-[protein] + ATP = O-phospho-L-threonyl-[protein] + ADP + H(+)</text>
        <dbReference type="Rhea" id="RHEA:46608"/>
        <dbReference type="Rhea" id="RHEA-COMP:11060"/>
        <dbReference type="Rhea" id="RHEA-COMP:11605"/>
        <dbReference type="ChEBI" id="CHEBI:15378"/>
        <dbReference type="ChEBI" id="CHEBI:30013"/>
        <dbReference type="ChEBI" id="CHEBI:30616"/>
        <dbReference type="ChEBI" id="CHEBI:61977"/>
        <dbReference type="ChEBI" id="CHEBI:456216"/>
        <dbReference type="EC" id="2.7.11.1"/>
    </reaction>
</comment>
<feature type="binding site" evidence="9">
    <location>
        <position position="83"/>
    </location>
    <ligand>
        <name>ATP</name>
        <dbReference type="ChEBI" id="CHEBI:30616"/>
    </ligand>
</feature>
<name>A0A397TV38_9GLOM</name>
<dbReference type="Pfam" id="PF07714">
    <property type="entry name" value="PK_Tyr_Ser-Thr"/>
    <property type="match status" value="1"/>
</dbReference>
<evidence type="ECO:0000256" key="7">
    <source>
        <dbReference type="ARBA" id="ARBA00047899"/>
    </source>
</evidence>
<dbReference type="GO" id="GO:0005524">
    <property type="term" value="F:ATP binding"/>
    <property type="evidence" value="ECO:0007669"/>
    <property type="project" value="UniProtKB-UniRule"/>
</dbReference>
<evidence type="ECO:0000256" key="6">
    <source>
        <dbReference type="ARBA" id="ARBA00022840"/>
    </source>
</evidence>
<feature type="non-terminal residue" evidence="11">
    <location>
        <position position="189"/>
    </location>
</feature>
<evidence type="ECO:0000256" key="8">
    <source>
        <dbReference type="ARBA" id="ARBA00048679"/>
    </source>
</evidence>
<dbReference type="SMART" id="SM00220">
    <property type="entry name" value="S_TKc"/>
    <property type="match status" value="1"/>
</dbReference>
<reference evidence="11 12" key="1">
    <citation type="submission" date="2018-06" db="EMBL/GenBank/DDBJ databases">
        <title>Comparative genomics reveals the genomic features of Rhizophagus irregularis, R. cerebriforme, R. diaphanum and Gigaspora rosea, and their symbiotic lifestyle signature.</title>
        <authorList>
            <person name="Morin E."/>
            <person name="San Clemente H."/>
            <person name="Chen E.C.H."/>
            <person name="De La Providencia I."/>
            <person name="Hainaut M."/>
            <person name="Kuo A."/>
            <person name="Kohler A."/>
            <person name="Murat C."/>
            <person name="Tang N."/>
            <person name="Roy S."/>
            <person name="Loubradou J."/>
            <person name="Henrissat B."/>
            <person name="Grigoriev I.V."/>
            <person name="Corradi N."/>
            <person name="Roux C."/>
            <person name="Martin F.M."/>
        </authorList>
    </citation>
    <scope>NUCLEOTIDE SEQUENCE [LARGE SCALE GENOMIC DNA]</scope>
    <source>
        <strain evidence="11 12">DAOM 194757</strain>
    </source>
</reference>
<dbReference type="GO" id="GO:0004674">
    <property type="term" value="F:protein serine/threonine kinase activity"/>
    <property type="evidence" value="ECO:0007669"/>
    <property type="project" value="UniProtKB-KW"/>
</dbReference>
<dbReference type="InterPro" id="IPR000719">
    <property type="entry name" value="Prot_kinase_dom"/>
</dbReference>
<keyword evidence="4 9" id="KW-0547">Nucleotide-binding</keyword>
<proteinExistence type="predicted"/>
<sequence>MYRVGEFYQKGIIVEKDIDIAFEWYLKSAITEECPTNNKEEYFHWIPFENFENIEEIGKGGFSTVFKTKYLNNYGSYEEVAIKLVKGSNKNREPFLKELKACHSLDQYLGISRDEKTNDYILVLSYAKYGSLSKNLVDIIKFEWNLKLKILRDIISNLDRIHSKKYLHRDLHPGNILLKEDYEAYITDL</sequence>
<dbReference type="CDD" id="cd00180">
    <property type="entry name" value="PKc"/>
    <property type="match status" value="1"/>
</dbReference>
<evidence type="ECO:0000313" key="11">
    <source>
        <dbReference type="EMBL" id="RIB00229.1"/>
    </source>
</evidence>
<keyword evidence="2" id="KW-0723">Serine/threonine-protein kinase</keyword>
<accession>A0A397TV38</accession>
<gene>
    <name evidence="11" type="ORF">C2G38_2051802</name>
</gene>
<feature type="domain" description="Protein kinase" evidence="10">
    <location>
        <begin position="51"/>
        <end position="189"/>
    </location>
</feature>
<dbReference type="Gene3D" id="1.10.510.10">
    <property type="entry name" value="Transferase(Phosphotransferase) domain 1"/>
    <property type="match status" value="1"/>
</dbReference>
<evidence type="ECO:0000256" key="9">
    <source>
        <dbReference type="PROSITE-ProRule" id="PRU10141"/>
    </source>
</evidence>
<dbReference type="AlphaFoldDB" id="A0A397TV38"/>
<organism evidence="11 12">
    <name type="scientific">Gigaspora rosea</name>
    <dbReference type="NCBI Taxonomy" id="44941"/>
    <lineage>
        <taxon>Eukaryota</taxon>
        <taxon>Fungi</taxon>
        <taxon>Fungi incertae sedis</taxon>
        <taxon>Mucoromycota</taxon>
        <taxon>Glomeromycotina</taxon>
        <taxon>Glomeromycetes</taxon>
        <taxon>Diversisporales</taxon>
        <taxon>Gigasporaceae</taxon>
        <taxon>Gigaspora</taxon>
    </lineage>
</organism>
<dbReference type="OrthoDB" id="6718656at2759"/>
<dbReference type="PANTHER" id="PTHR48005:SF13">
    <property type="entry name" value="SERINE_THREONINE-PROTEIN KINASE DDB_G0278509-RELATED"/>
    <property type="match status" value="1"/>
</dbReference>
<dbReference type="EMBL" id="QKWP01004782">
    <property type="protein sequence ID" value="RIB00229.1"/>
    <property type="molecule type" value="Genomic_DNA"/>
</dbReference>
<dbReference type="InterPro" id="IPR001245">
    <property type="entry name" value="Ser-Thr/Tyr_kinase_cat_dom"/>
</dbReference>
<evidence type="ECO:0000256" key="4">
    <source>
        <dbReference type="ARBA" id="ARBA00022741"/>
    </source>
</evidence>
<comment type="catalytic activity">
    <reaction evidence="8">
        <text>L-seryl-[protein] + ATP = O-phospho-L-seryl-[protein] + ADP + H(+)</text>
        <dbReference type="Rhea" id="RHEA:17989"/>
        <dbReference type="Rhea" id="RHEA-COMP:9863"/>
        <dbReference type="Rhea" id="RHEA-COMP:11604"/>
        <dbReference type="ChEBI" id="CHEBI:15378"/>
        <dbReference type="ChEBI" id="CHEBI:29999"/>
        <dbReference type="ChEBI" id="CHEBI:30616"/>
        <dbReference type="ChEBI" id="CHEBI:83421"/>
        <dbReference type="ChEBI" id="CHEBI:456216"/>
        <dbReference type="EC" id="2.7.11.1"/>
    </reaction>
</comment>
<dbReference type="InterPro" id="IPR011990">
    <property type="entry name" value="TPR-like_helical_dom_sf"/>
</dbReference>
<dbReference type="PANTHER" id="PTHR48005">
    <property type="entry name" value="LEUCINE RICH REPEAT KINASE 2"/>
    <property type="match status" value="1"/>
</dbReference>
<dbReference type="SUPFAM" id="SSF56112">
    <property type="entry name" value="Protein kinase-like (PK-like)"/>
    <property type="match status" value="1"/>
</dbReference>
<keyword evidence="12" id="KW-1185">Reference proteome</keyword>